<protein>
    <recommendedName>
        <fullName evidence="4">Lipoprotein</fullName>
    </recommendedName>
</protein>
<evidence type="ECO:0000313" key="2">
    <source>
        <dbReference type="EMBL" id="MFD0987698.1"/>
    </source>
</evidence>
<organism evidence="2 3">
    <name type="scientific">Methyloligella solikamskensis</name>
    <dbReference type="NCBI Taxonomy" id="1177756"/>
    <lineage>
        <taxon>Bacteria</taxon>
        <taxon>Pseudomonadati</taxon>
        <taxon>Pseudomonadota</taxon>
        <taxon>Alphaproteobacteria</taxon>
        <taxon>Hyphomicrobiales</taxon>
        <taxon>Hyphomicrobiaceae</taxon>
        <taxon>Methyloligella</taxon>
    </lineage>
</organism>
<sequence>MTSFSSVSRLLAAPTAMLGLALFSAGLTGCSGGDPFCEDLNEIADEAKLDFVHLGAEKLPPYSAGQSVSQAEGTITLPGMRRCDVTNNDGLMSYDCEVSFETREEASAKMAELSDKIVDCFDEVEVDLQDGAVDGVKDSRITIPHTKAGVPVAMDLQMFEHATYIVSLSIYRNGK</sequence>
<accession>A0ABW3JB58</accession>
<dbReference type="Proteomes" id="UP001597102">
    <property type="component" value="Unassembled WGS sequence"/>
</dbReference>
<dbReference type="EMBL" id="JBHTJO010000001">
    <property type="protein sequence ID" value="MFD0987698.1"/>
    <property type="molecule type" value="Genomic_DNA"/>
</dbReference>
<keyword evidence="1" id="KW-0732">Signal</keyword>
<reference evidence="3" key="1">
    <citation type="journal article" date="2019" name="Int. J. Syst. Evol. Microbiol.">
        <title>The Global Catalogue of Microorganisms (GCM) 10K type strain sequencing project: providing services to taxonomists for standard genome sequencing and annotation.</title>
        <authorList>
            <consortium name="The Broad Institute Genomics Platform"/>
            <consortium name="The Broad Institute Genome Sequencing Center for Infectious Disease"/>
            <person name="Wu L."/>
            <person name="Ma J."/>
        </authorList>
    </citation>
    <scope>NUCLEOTIDE SEQUENCE [LARGE SCALE GENOMIC DNA]</scope>
    <source>
        <strain evidence="3">CCUG 61697</strain>
    </source>
</reference>
<evidence type="ECO:0000313" key="3">
    <source>
        <dbReference type="Proteomes" id="UP001597102"/>
    </source>
</evidence>
<feature type="chain" id="PRO_5046911961" description="Lipoprotein" evidence="1">
    <location>
        <begin position="26"/>
        <end position="175"/>
    </location>
</feature>
<gene>
    <name evidence="2" type="ORF">ACFQ2F_11385</name>
</gene>
<comment type="caution">
    <text evidence="2">The sequence shown here is derived from an EMBL/GenBank/DDBJ whole genome shotgun (WGS) entry which is preliminary data.</text>
</comment>
<proteinExistence type="predicted"/>
<keyword evidence="3" id="KW-1185">Reference proteome</keyword>
<evidence type="ECO:0008006" key="4">
    <source>
        <dbReference type="Google" id="ProtNLM"/>
    </source>
</evidence>
<feature type="signal peptide" evidence="1">
    <location>
        <begin position="1"/>
        <end position="25"/>
    </location>
</feature>
<dbReference type="RefSeq" id="WP_379089933.1">
    <property type="nucleotide sequence ID" value="NZ_JBHTJO010000001.1"/>
</dbReference>
<evidence type="ECO:0000256" key="1">
    <source>
        <dbReference type="SAM" id="SignalP"/>
    </source>
</evidence>
<name>A0ABW3JB58_9HYPH</name>